<protein>
    <submittedName>
        <fullName evidence="2">Uncharacterized protein</fullName>
    </submittedName>
</protein>
<dbReference type="GeneID" id="63921107"/>
<organism evidence="2 3">
    <name type="scientific">Aureobasidium melanogenum (strain CBS 110374)</name>
    <name type="common">Aureobasidium pullulans var. melanogenum</name>
    <dbReference type="NCBI Taxonomy" id="1043003"/>
    <lineage>
        <taxon>Eukaryota</taxon>
        <taxon>Fungi</taxon>
        <taxon>Dikarya</taxon>
        <taxon>Ascomycota</taxon>
        <taxon>Pezizomycotina</taxon>
        <taxon>Dothideomycetes</taxon>
        <taxon>Dothideomycetidae</taxon>
        <taxon>Dothideales</taxon>
        <taxon>Saccotheciaceae</taxon>
        <taxon>Aureobasidium</taxon>
    </lineage>
</organism>
<evidence type="ECO:0000256" key="1">
    <source>
        <dbReference type="SAM" id="MobiDB-lite"/>
    </source>
</evidence>
<feature type="region of interest" description="Disordered" evidence="1">
    <location>
        <begin position="166"/>
        <end position="190"/>
    </location>
</feature>
<dbReference type="Proteomes" id="UP000030672">
    <property type="component" value="Unassembled WGS sequence"/>
</dbReference>
<evidence type="ECO:0000313" key="3">
    <source>
        <dbReference type="Proteomes" id="UP000030672"/>
    </source>
</evidence>
<dbReference type="RefSeq" id="XP_040882448.1">
    <property type="nucleotide sequence ID" value="XM_041027734.1"/>
</dbReference>
<name>A0A074VX76_AURM1</name>
<dbReference type="EMBL" id="KL584827">
    <property type="protein sequence ID" value="KEQ65425.1"/>
    <property type="molecule type" value="Genomic_DNA"/>
</dbReference>
<evidence type="ECO:0000313" key="2">
    <source>
        <dbReference type="EMBL" id="KEQ65425.1"/>
    </source>
</evidence>
<dbReference type="HOGENOM" id="CLU_1495904_0_0_1"/>
<keyword evidence="3" id="KW-1185">Reference proteome</keyword>
<accession>A0A074VX76</accession>
<proteinExistence type="predicted"/>
<reference evidence="2 3" key="1">
    <citation type="journal article" date="2014" name="BMC Genomics">
        <title>Genome sequencing of four Aureobasidium pullulans varieties: biotechnological potential, stress tolerance, and description of new species.</title>
        <authorList>
            <person name="Gostin Ar C."/>
            <person name="Ohm R.A."/>
            <person name="Kogej T."/>
            <person name="Sonjak S."/>
            <person name="Turk M."/>
            <person name="Zajc J."/>
            <person name="Zalar P."/>
            <person name="Grube M."/>
            <person name="Sun H."/>
            <person name="Han J."/>
            <person name="Sharma A."/>
            <person name="Chiniquy J."/>
            <person name="Ngan C.Y."/>
            <person name="Lipzen A."/>
            <person name="Barry K."/>
            <person name="Grigoriev I.V."/>
            <person name="Gunde-Cimerman N."/>
        </authorList>
    </citation>
    <scope>NUCLEOTIDE SEQUENCE [LARGE SCALE GENOMIC DNA]</scope>
    <source>
        <strain evidence="2 3">CBS 110374</strain>
    </source>
</reference>
<dbReference type="AlphaFoldDB" id="A0A074VX76"/>
<gene>
    <name evidence="2" type="ORF">M437DRAFT_82390</name>
</gene>
<feature type="compositionally biased region" description="Basic and acidic residues" evidence="1">
    <location>
        <begin position="166"/>
        <end position="176"/>
    </location>
</feature>
<sequence length="190" mass="21175">MCLVQTPYYHLCGHYGRPLIAPNGRCARAERLPGACWEPQDIGVSSREAMCGNCERWLRVTDTEQSETTRIGPVDCHKFNQLVKLHKQTCDRRASEASNFSSITSATYLPIANDLTLRRPSTVSEISVTSTTASVLSTGGRPPILTINSPSRVFRTPTWTNIEEWTKQTIHDDNPQKQETPASSDQHDSS</sequence>